<organism evidence="8 9">
    <name type="scientific">Polypterus senegalus</name>
    <name type="common">Senegal bichir</name>
    <dbReference type="NCBI Taxonomy" id="55291"/>
    <lineage>
        <taxon>Eukaryota</taxon>
        <taxon>Metazoa</taxon>
        <taxon>Chordata</taxon>
        <taxon>Craniata</taxon>
        <taxon>Vertebrata</taxon>
        <taxon>Euteleostomi</taxon>
        <taxon>Actinopterygii</taxon>
        <taxon>Polypteriformes</taxon>
        <taxon>Polypteridae</taxon>
        <taxon>Polypterus</taxon>
    </lineage>
</organism>
<sequence>MMPAGEDLSTFIIKCFQEDVAYRGNGSTPNPQLFSVSLLYDAGWKQSYFPVPQATPSVIQLWPPIQTRAMADQLTPQQIAEIKEAFSLFDRDGDGTITTRELGNVIRSLGQTPTDQVLQDMVNEVDIDGKGTIEFNEFLSIMAMRVNGQDIEEEMREAFRILDKDNDGSISETEMRQIMKGLGEKLTDEEIDTMFREADNDGDGLVNYEKFIQMITAK</sequence>
<feature type="non-terminal residue" evidence="8">
    <location>
        <position position="1"/>
    </location>
</feature>
<dbReference type="GO" id="GO:0016460">
    <property type="term" value="C:myosin II complex"/>
    <property type="evidence" value="ECO:0007669"/>
    <property type="project" value="TreeGrafter"/>
</dbReference>
<comment type="similarity">
    <text evidence="1">Belongs to the calmodulin family.</text>
</comment>
<dbReference type="EMBL" id="JAATIS010000859">
    <property type="protein sequence ID" value="KAG2467130.1"/>
    <property type="molecule type" value="Genomic_DNA"/>
</dbReference>
<feature type="non-terminal residue" evidence="8">
    <location>
        <position position="218"/>
    </location>
</feature>
<evidence type="ECO:0000256" key="3">
    <source>
        <dbReference type="ARBA" id="ARBA00022723"/>
    </source>
</evidence>
<evidence type="ECO:0000256" key="1">
    <source>
        <dbReference type="ARBA" id="ARBA00009763"/>
    </source>
</evidence>
<evidence type="ECO:0000256" key="6">
    <source>
        <dbReference type="ARBA" id="ARBA00037485"/>
    </source>
</evidence>
<dbReference type="Pfam" id="PF13499">
    <property type="entry name" value="EF-hand_7"/>
    <property type="match status" value="2"/>
</dbReference>
<dbReference type="InterPro" id="IPR011992">
    <property type="entry name" value="EF-hand-dom_pair"/>
</dbReference>
<gene>
    <name evidence="8" type="primary">Calm_2</name>
    <name evidence="8" type="ORF">GTO96_0010480</name>
</gene>
<comment type="caution">
    <text evidence="8">The sequence shown here is derived from an EMBL/GenBank/DDBJ whole genome shotgun (WGS) entry which is preliminary data.</text>
</comment>
<feature type="domain" description="EF-hand" evidence="7">
    <location>
        <begin position="150"/>
        <end position="185"/>
    </location>
</feature>
<keyword evidence="4" id="KW-0677">Repeat</keyword>
<keyword evidence="3" id="KW-0479">Metal-binding</keyword>
<dbReference type="InterPro" id="IPR002048">
    <property type="entry name" value="EF_hand_dom"/>
</dbReference>
<evidence type="ECO:0000313" key="9">
    <source>
        <dbReference type="Proteomes" id="UP000886611"/>
    </source>
</evidence>
<evidence type="ECO:0000256" key="5">
    <source>
        <dbReference type="ARBA" id="ARBA00022837"/>
    </source>
</evidence>
<dbReference type="SUPFAM" id="SSF47473">
    <property type="entry name" value="EF-hand"/>
    <property type="match status" value="1"/>
</dbReference>
<protein>
    <submittedName>
        <fullName evidence="8">CALM protein</fullName>
    </submittedName>
</protein>
<dbReference type="PROSITE" id="PS00018">
    <property type="entry name" value="EF_HAND_1"/>
    <property type="match status" value="2"/>
</dbReference>
<evidence type="ECO:0000313" key="8">
    <source>
        <dbReference type="EMBL" id="KAG2467130.1"/>
    </source>
</evidence>
<dbReference type="SMART" id="SM00054">
    <property type="entry name" value="EFh"/>
    <property type="match status" value="4"/>
</dbReference>
<dbReference type="Gene3D" id="1.10.238.10">
    <property type="entry name" value="EF-hand"/>
    <property type="match status" value="2"/>
</dbReference>
<reference evidence="8 9" key="1">
    <citation type="journal article" date="2021" name="Cell">
        <title>Tracing the genetic footprints of vertebrate landing in non-teleost ray-finned fishes.</title>
        <authorList>
            <person name="Bi X."/>
            <person name="Wang K."/>
            <person name="Yang L."/>
            <person name="Pan H."/>
            <person name="Jiang H."/>
            <person name="Wei Q."/>
            <person name="Fang M."/>
            <person name="Yu H."/>
            <person name="Zhu C."/>
            <person name="Cai Y."/>
            <person name="He Y."/>
            <person name="Gan X."/>
            <person name="Zeng H."/>
            <person name="Yu D."/>
            <person name="Zhu Y."/>
            <person name="Jiang H."/>
            <person name="Qiu Q."/>
            <person name="Yang H."/>
            <person name="Zhang Y.E."/>
            <person name="Wang W."/>
            <person name="Zhu M."/>
            <person name="He S."/>
            <person name="Zhang G."/>
        </authorList>
    </citation>
    <scope>NUCLEOTIDE SEQUENCE [LARGE SCALE GENOMIC DNA]</scope>
    <source>
        <strain evidence="8">Bchr_013</strain>
    </source>
</reference>
<dbReference type="FunFam" id="1.10.238.10:FF:000001">
    <property type="entry name" value="Calmodulin 1"/>
    <property type="match status" value="1"/>
</dbReference>
<feature type="domain" description="EF-hand" evidence="7">
    <location>
        <begin position="77"/>
        <end position="112"/>
    </location>
</feature>
<dbReference type="CDD" id="cd00051">
    <property type="entry name" value="EFh"/>
    <property type="match status" value="1"/>
</dbReference>
<dbReference type="PROSITE" id="PS50222">
    <property type="entry name" value="EF_HAND_2"/>
    <property type="match status" value="4"/>
</dbReference>
<evidence type="ECO:0000256" key="2">
    <source>
        <dbReference type="ARBA" id="ARBA00022481"/>
    </source>
</evidence>
<evidence type="ECO:0000259" key="7">
    <source>
        <dbReference type="PROSITE" id="PS50222"/>
    </source>
</evidence>
<dbReference type="AlphaFoldDB" id="A0A8X7XDE0"/>
<dbReference type="PANTHER" id="PTHR23048">
    <property type="entry name" value="MYOSIN LIGHT CHAIN 1, 3"/>
    <property type="match status" value="1"/>
</dbReference>
<comment type="function">
    <text evidence="6">Calmodulin acts as part of a calcium signal transduction pathway by mediating the control of a large number of enzymes, ion channels, aquaporins and other proteins through calcium-binding. Calcium-binding is required for the activation of calmodulin. Among the enzymes to be stimulated by the calmodulin-calcium complex are a number of protein kinases, such as myosin light-chain kinases and calmodulin-dependent protein kinase type II (CaMK2), and phosphatases.</text>
</comment>
<dbReference type="Proteomes" id="UP000886611">
    <property type="component" value="Unassembled WGS sequence"/>
</dbReference>
<keyword evidence="9" id="KW-1185">Reference proteome</keyword>
<evidence type="ECO:0000256" key="4">
    <source>
        <dbReference type="ARBA" id="ARBA00022737"/>
    </source>
</evidence>
<keyword evidence="5" id="KW-0106">Calcium</keyword>
<dbReference type="InterPro" id="IPR050230">
    <property type="entry name" value="CALM/Myosin/TropC-like"/>
</dbReference>
<keyword evidence="2" id="KW-0488">Methylation</keyword>
<feature type="domain" description="EF-hand" evidence="7">
    <location>
        <begin position="186"/>
        <end position="218"/>
    </location>
</feature>
<proteinExistence type="inferred from homology"/>
<dbReference type="InterPro" id="IPR018247">
    <property type="entry name" value="EF_Hand_1_Ca_BS"/>
</dbReference>
<name>A0A8X7XDE0_POLSE</name>
<accession>A0A8X7XDE0</accession>
<dbReference type="GO" id="GO:0005509">
    <property type="term" value="F:calcium ion binding"/>
    <property type="evidence" value="ECO:0007669"/>
    <property type="project" value="InterPro"/>
</dbReference>
<dbReference type="PANTHER" id="PTHR23048:SF0">
    <property type="entry name" value="CALMODULIN LIKE 3"/>
    <property type="match status" value="1"/>
</dbReference>
<feature type="domain" description="EF-hand" evidence="7">
    <location>
        <begin position="113"/>
        <end position="148"/>
    </location>
</feature>